<keyword evidence="2" id="KW-0436">Ligase</keyword>
<dbReference type="Gene3D" id="3.30.590.10">
    <property type="entry name" value="Glutamine synthetase/guanido kinase, catalytic domain"/>
    <property type="match status" value="1"/>
</dbReference>
<proteinExistence type="inferred from homology"/>
<evidence type="ECO:0000313" key="7">
    <source>
        <dbReference type="Proteomes" id="UP000028045"/>
    </source>
</evidence>
<keyword evidence="7" id="KW-1185">Reference proteome</keyword>
<evidence type="ECO:0000256" key="3">
    <source>
        <dbReference type="PROSITE-ProRule" id="PRU01331"/>
    </source>
</evidence>
<dbReference type="OrthoDB" id="3364440at2759"/>
<accession>A0A084B7N1</accession>
<dbReference type="AlphaFoldDB" id="A0A084B7N1"/>
<evidence type="ECO:0000259" key="5">
    <source>
        <dbReference type="PROSITE" id="PS51987"/>
    </source>
</evidence>
<reference evidence="6 7" key="1">
    <citation type="journal article" date="2014" name="BMC Genomics">
        <title>Comparative genome sequencing reveals chemotype-specific gene clusters in the toxigenic black mold Stachybotrys.</title>
        <authorList>
            <person name="Semeiks J."/>
            <person name="Borek D."/>
            <person name="Otwinowski Z."/>
            <person name="Grishin N.V."/>
        </authorList>
    </citation>
    <scope>NUCLEOTIDE SEQUENCE [LARGE SCALE GENOMIC DNA]</scope>
    <source>
        <strain evidence="7">CBS 109288 / IBT 7711</strain>
    </source>
</reference>
<dbReference type="GO" id="GO:0006542">
    <property type="term" value="P:glutamine biosynthetic process"/>
    <property type="evidence" value="ECO:0007669"/>
    <property type="project" value="InterPro"/>
</dbReference>
<name>A0A084B7N1_STACB</name>
<dbReference type="PANTHER" id="PTHR43785">
    <property type="entry name" value="GAMMA-GLUTAMYLPUTRESCINE SYNTHETASE"/>
    <property type="match status" value="1"/>
</dbReference>
<dbReference type="InterPro" id="IPR008146">
    <property type="entry name" value="Gln_synth_cat_dom"/>
</dbReference>
<evidence type="ECO:0000256" key="4">
    <source>
        <dbReference type="RuleBase" id="RU000384"/>
    </source>
</evidence>
<sequence>MDDHGQPLLATAPSKLEQLHCASKAAASTSVPSTAWSNQAVLDRLKDLKAKWLRVYWQDYTGSVRMRLIPIKRVQAVLQSGKPFTISITKASLGLLQIDACIPQQSATGIYTACPDWSSLMLGPAEGHASCFAELREPNGTTAVLCPRALLRKILEKSKGHGLSFIVGFELEFIVMERNLDPNSGEKYCSLQNDDGHAWSMARSVADWGRSGSFTTTMDEIVEALEAAGIDIELFHPEAAPGQYEIVLPPLPPLEACDALLHTRQILEATAARHSFRVTLHPKPFAMACGSASHVHLSISSPGGDKPETYESFYAGILRHFRAIIAFTYSNPTSYERMVDSFWAGGRWVTWGTQNKETPLRKCEDSHWELKTMDGLANPYLALAAILSAGTSGVVAKEPLVWGDCEIDPAKLTEAQKEDLGVSQMFPANLTEALQALQEDKELSCLLNPLLVEHYVRVKTAELAFLDPMSAEERRQWILERY</sequence>
<dbReference type="InterPro" id="IPR036651">
    <property type="entry name" value="Gln_synt_N_sf"/>
</dbReference>
<evidence type="ECO:0000313" key="6">
    <source>
        <dbReference type="EMBL" id="KEY73560.1"/>
    </source>
</evidence>
<dbReference type="GO" id="GO:0004356">
    <property type="term" value="F:glutamine synthetase activity"/>
    <property type="evidence" value="ECO:0007669"/>
    <property type="project" value="InterPro"/>
</dbReference>
<dbReference type="Pfam" id="PF00120">
    <property type="entry name" value="Gln-synt_C"/>
    <property type="match status" value="1"/>
</dbReference>
<dbReference type="SMART" id="SM01230">
    <property type="entry name" value="Gln-synt_C"/>
    <property type="match status" value="1"/>
</dbReference>
<evidence type="ECO:0000256" key="2">
    <source>
        <dbReference type="ARBA" id="ARBA00022598"/>
    </source>
</evidence>
<dbReference type="EMBL" id="KL647832">
    <property type="protein sequence ID" value="KEY73560.1"/>
    <property type="molecule type" value="Genomic_DNA"/>
</dbReference>
<evidence type="ECO:0000256" key="1">
    <source>
        <dbReference type="ARBA" id="ARBA00021364"/>
    </source>
</evidence>
<dbReference type="SUPFAM" id="SSF55931">
    <property type="entry name" value="Glutamine synthetase/guanido kinase"/>
    <property type="match status" value="1"/>
</dbReference>
<protein>
    <recommendedName>
        <fullName evidence="1">Glutamine synthetase</fullName>
    </recommendedName>
</protein>
<dbReference type="PROSITE" id="PS51987">
    <property type="entry name" value="GS_CATALYTIC"/>
    <property type="match status" value="1"/>
</dbReference>
<gene>
    <name evidence="6" type="ORF">S7711_09820</name>
</gene>
<dbReference type="InterPro" id="IPR014746">
    <property type="entry name" value="Gln_synth/guanido_kin_cat_dom"/>
</dbReference>
<organism evidence="6 7">
    <name type="scientific">Stachybotrys chartarum (strain CBS 109288 / IBT 7711)</name>
    <name type="common">Toxic black mold</name>
    <name type="synonym">Stilbospora chartarum</name>
    <dbReference type="NCBI Taxonomy" id="1280523"/>
    <lineage>
        <taxon>Eukaryota</taxon>
        <taxon>Fungi</taxon>
        <taxon>Dikarya</taxon>
        <taxon>Ascomycota</taxon>
        <taxon>Pezizomycotina</taxon>
        <taxon>Sordariomycetes</taxon>
        <taxon>Hypocreomycetidae</taxon>
        <taxon>Hypocreales</taxon>
        <taxon>Stachybotryaceae</taxon>
        <taxon>Stachybotrys</taxon>
    </lineage>
</organism>
<dbReference type="PANTHER" id="PTHR43785:SF2">
    <property type="entry name" value="TYPE-1 GLUTAMINE SYNTHETASE 1"/>
    <property type="match status" value="1"/>
</dbReference>
<dbReference type="Gene3D" id="3.10.20.70">
    <property type="entry name" value="Glutamine synthetase, N-terminal domain"/>
    <property type="match status" value="1"/>
</dbReference>
<feature type="domain" description="GS catalytic" evidence="5">
    <location>
        <begin position="147"/>
        <end position="482"/>
    </location>
</feature>
<comment type="similarity">
    <text evidence="3 4">Belongs to the glutamine synthetase family.</text>
</comment>
<dbReference type="HOGENOM" id="CLU_017290_6_1_1"/>
<dbReference type="Proteomes" id="UP000028045">
    <property type="component" value="Unassembled WGS sequence"/>
</dbReference>